<evidence type="ECO:0000313" key="3">
    <source>
        <dbReference type="Proteomes" id="UP000006304"/>
    </source>
</evidence>
<name>K0EFW1_NOCB7</name>
<dbReference type="HOGENOM" id="CLU_1509101_0_0_11"/>
<dbReference type="KEGG" id="nbr:O3I_000675"/>
<feature type="transmembrane region" description="Helical" evidence="1">
    <location>
        <begin position="15"/>
        <end position="34"/>
    </location>
</feature>
<reference evidence="2 3" key="1">
    <citation type="journal article" date="2012" name="J. Bacteriol.">
        <title>Complete genome sequence of Nocardia brasiliensis HUJEG-1.</title>
        <authorList>
            <person name="Vera-Cabrera L."/>
            <person name="Ortiz-Lopez R."/>
            <person name="Elizondo-Gonzalez R."/>
            <person name="Perez-Maya A.A."/>
            <person name="Ocampo-Candiani J."/>
        </authorList>
    </citation>
    <scope>NUCLEOTIDE SEQUENCE [LARGE SCALE GENOMIC DNA]</scope>
    <source>
        <strain evidence="3">ATCC 700358</strain>
    </source>
</reference>
<dbReference type="EMBL" id="CP003876">
    <property type="protein sequence ID" value="AFT98097.1"/>
    <property type="molecule type" value="Genomic_DNA"/>
</dbReference>
<evidence type="ECO:0000313" key="2">
    <source>
        <dbReference type="EMBL" id="AFT98097.1"/>
    </source>
</evidence>
<feature type="transmembrane region" description="Helical" evidence="1">
    <location>
        <begin position="85"/>
        <end position="109"/>
    </location>
</feature>
<keyword evidence="3" id="KW-1185">Reference proteome</keyword>
<feature type="transmembrane region" description="Helical" evidence="1">
    <location>
        <begin position="147"/>
        <end position="164"/>
    </location>
</feature>
<sequence>MAEAEPGTRTTEPGGVVATVAGVLALCTALFELWGERAVWNALRHQPPHIDKSLAAFSIVGGLLAALGLGYGAVLLLRRNETGRYLLIVTSGVLTVTALAALVVSLTGYQPDYGIDWMPEESRVLETVNGLFGGLIGSLTALLHREWLAALASAVFPLAVFILASSRYTARWLEYVPSRHRVQRIDYDTLDA</sequence>
<organism evidence="2 3">
    <name type="scientific">Nocardia brasiliensis (strain ATCC 700358 / HUJEG-1)</name>
    <dbReference type="NCBI Taxonomy" id="1133849"/>
    <lineage>
        <taxon>Bacteria</taxon>
        <taxon>Bacillati</taxon>
        <taxon>Actinomycetota</taxon>
        <taxon>Actinomycetes</taxon>
        <taxon>Mycobacteriales</taxon>
        <taxon>Nocardiaceae</taxon>
        <taxon>Nocardia</taxon>
    </lineage>
</organism>
<dbReference type="Proteomes" id="UP000006304">
    <property type="component" value="Chromosome"/>
</dbReference>
<keyword evidence="1" id="KW-0812">Transmembrane</keyword>
<accession>K0EFW1</accession>
<gene>
    <name evidence="2" type="ORF">O3I_000675</name>
</gene>
<dbReference type="STRING" id="1133849.O3I_000675"/>
<keyword evidence="1" id="KW-1133">Transmembrane helix</keyword>
<protein>
    <submittedName>
        <fullName evidence="2">Uncharacterized protein</fullName>
    </submittedName>
</protein>
<evidence type="ECO:0000256" key="1">
    <source>
        <dbReference type="SAM" id="Phobius"/>
    </source>
</evidence>
<dbReference type="AlphaFoldDB" id="K0EFW1"/>
<dbReference type="eggNOG" id="ENOG5032KEJ">
    <property type="taxonomic scope" value="Bacteria"/>
</dbReference>
<dbReference type="RefSeq" id="WP_014980962.1">
    <property type="nucleotide sequence ID" value="NC_018681.1"/>
</dbReference>
<feature type="transmembrane region" description="Helical" evidence="1">
    <location>
        <begin position="54"/>
        <end position="78"/>
    </location>
</feature>
<proteinExistence type="predicted"/>
<keyword evidence="1" id="KW-0472">Membrane</keyword>